<comment type="caution">
    <text evidence="1">The sequence shown here is derived from an EMBL/GenBank/DDBJ whole genome shotgun (WGS) entry which is preliminary data.</text>
</comment>
<evidence type="ECO:0000313" key="2">
    <source>
        <dbReference type="Proteomes" id="UP000563898"/>
    </source>
</evidence>
<reference evidence="1 2" key="1">
    <citation type="submission" date="2020-04" db="EMBL/GenBank/DDBJ databases">
        <title>MicrobeNet Type strains.</title>
        <authorList>
            <person name="Nicholson A.C."/>
        </authorList>
    </citation>
    <scope>NUCLEOTIDE SEQUENCE [LARGE SCALE GENOMIC DNA]</scope>
    <source>
        <strain evidence="1 2">ATCC BAA-14</strain>
    </source>
</reference>
<dbReference type="AlphaFoldDB" id="A0A846WRY1"/>
<dbReference type="EMBL" id="JAAXPC010000009">
    <property type="protein sequence ID" value="NKY03101.1"/>
    <property type="molecule type" value="Genomic_DNA"/>
</dbReference>
<dbReference type="RefSeq" id="WP_006367753.1">
    <property type="nucleotide sequence ID" value="NZ_JAAXPC010000009.1"/>
</dbReference>
<evidence type="ECO:0000313" key="1">
    <source>
        <dbReference type="EMBL" id="NKY03101.1"/>
    </source>
</evidence>
<organism evidence="1 2">
    <name type="scientific">Gordonia polyisoprenivorans</name>
    <dbReference type="NCBI Taxonomy" id="84595"/>
    <lineage>
        <taxon>Bacteria</taxon>
        <taxon>Bacillati</taxon>
        <taxon>Actinomycetota</taxon>
        <taxon>Actinomycetes</taxon>
        <taxon>Mycobacteriales</taxon>
        <taxon>Gordoniaceae</taxon>
        <taxon>Gordonia</taxon>
    </lineage>
</organism>
<proteinExistence type="predicted"/>
<gene>
    <name evidence="1" type="ORF">HGA05_16145</name>
</gene>
<dbReference type="Proteomes" id="UP000563898">
    <property type="component" value="Unassembled WGS sequence"/>
</dbReference>
<accession>A0A846WRY1</accession>
<protein>
    <submittedName>
        <fullName evidence="1">Pyridine nucleotide-disulfide oxidoreductase</fullName>
    </submittedName>
</protein>
<name>A0A846WRY1_9ACTN</name>
<sequence length="189" mass="19884">MNTTFDHQPVIEPLARPGRRLAWRAAVVAGCLGFALVAACDVSLGSDAIDDPDDVGVGECLALGPDDEPGKVAASAASCEDSDGLTFYVARQVAAGAECDAANTSTLTFGADRESLCLTPNFATGKCYRIPIGGDLADYREVDCGEPAQDRTVVARAVQRGDETITCADEDTTWSFRAPKSIGYCLREV</sequence>